<keyword evidence="3" id="KW-1185">Reference proteome</keyword>
<dbReference type="Gene3D" id="1.20.120.650">
    <property type="entry name" value="Colicin D"/>
    <property type="match status" value="1"/>
</dbReference>
<dbReference type="Proteomes" id="UP000433309">
    <property type="component" value="Unassembled WGS sequence"/>
</dbReference>
<feature type="domain" description="Colicin D immunity protein" evidence="1">
    <location>
        <begin position="7"/>
        <end position="88"/>
    </location>
</feature>
<sequence length="99" mass="11524">MNDVFDRYAALIGLFLSHQLSAQEFSDRFLENFKEETAPMAEPLFLLLDELFGDADSFTTDPDLLAEDPVFYLDEQGLESKTRDILHRMVMWRDREMAA</sequence>
<dbReference type="Pfam" id="PF09204">
    <property type="entry name" value="Colicin_immun"/>
    <property type="match status" value="1"/>
</dbReference>
<dbReference type="InterPro" id="IPR036471">
    <property type="entry name" value="Colicin_D_sf"/>
</dbReference>
<dbReference type="GO" id="GO:0015643">
    <property type="term" value="F:toxic substance binding"/>
    <property type="evidence" value="ECO:0007669"/>
    <property type="project" value="InterPro"/>
</dbReference>
<reference evidence="2 3" key="1">
    <citation type="submission" date="2019-11" db="EMBL/GenBank/DDBJ databases">
        <title>Novel species isolated from a subtropical stream in China.</title>
        <authorList>
            <person name="Lu H."/>
        </authorList>
    </citation>
    <scope>NUCLEOTIDE SEQUENCE [LARGE SCALE GENOMIC DNA]</scope>
    <source>
        <strain evidence="2 3">FT80W</strain>
    </source>
</reference>
<proteinExistence type="predicted"/>
<evidence type="ECO:0000313" key="3">
    <source>
        <dbReference type="Proteomes" id="UP000433309"/>
    </source>
</evidence>
<gene>
    <name evidence="2" type="ORF">GJ699_21595</name>
</gene>
<accession>A0A6I2L386</accession>
<dbReference type="InterPro" id="IPR015287">
    <property type="entry name" value="Colicin_D_immunity_dom"/>
</dbReference>
<evidence type="ECO:0000313" key="2">
    <source>
        <dbReference type="EMBL" id="MRW92598.1"/>
    </source>
</evidence>
<comment type="caution">
    <text evidence="2">The sequence shown here is derived from an EMBL/GenBank/DDBJ whole genome shotgun (WGS) entry which is preliminary data.</text>
</comment>
<dbReference type="GO" id="GO:0030153">
    <property type="term" value="P:bacteriocin immunity"/>
    <property type="evidence" value="ECO:0007669"/>
    <property type="project" value="InterPro"/>
</dbReference>
<dbReference type="EMBL" id="WKJK01000012">
    <property type="protein sequence ID" value="MRW92598.1"/>
    <property type="molecule type" value="Genomic_DNA"/>
</dbReference>
<evidence type="ECO:0000259" key="1">
    <source>
        <dbReference type="Pfam" id="PF09204"/>
    </source>
</evidence>
<organism evidence="2 3">
    <name type="scientific">Duganella guangzhouensis</name>
    <dbReference type="NCBI Taxonomy" id="2666084"/>
    <lineage>
        <taxon>Bacteria</taxon>
        <taxon>Pseudomonadati</taxon>
        <taxon>Pseudomonadota</taxon>
        <taxon>Betaproteobacteria</taxon>
        <taxon>Burkholderiales</taxon>
        <taxon>Oxalobacteraceae</taxon>
        <taxon>Telluria group</taxon>
        <taxon>Duganella</taxon>
    </lineage>
</organism>
<dbReference type="RefSeq" id="WP_154380165.1">
    <property type="nucleotide sequence ID" value="NZ_WKJK01000012.1"/>
</dbReference>
<dbReference type="AlphaFoldDB" id="A0A6I2L386"/>
<protein>
    <recommendedName>
        <fullName evidence="1">Colicin D immunity protein domain-containing protein</fullName>
    </recommendedName>
</protein>
<name>A0A6I2L386_9BURK</name>